<reference evidence="2 3" key="2">
    <citation type="submission" date="2024-05" db="EMBL/GenBank/DDBJ databases">
        <authorList>
            <person name="Chen Y."/>
            <person name="Shah S."/>
            <person name="Dougan E. K."/>
            <person name="Thang M."/>
            <person name="Chan C."/>
        </authorList>
    </citation>
    <scope>NUCLEOTIDE SEQUENCE [LARGE SCALE GENOMIC DNA]</scope>
</reference>
<evidence type="ECO:0000313" key="3">
    <source>
        <dbReference type="Proteomes" id="UP001152797"/>
    </source>
</evidence>
<protein>
    <submittedName>
        <fullName evidence="1">Uncharacterized protein</fullName>
    </submittedName>
</protein>
<dbReference type="Proteomes" id="UP001152797">
    <property type="component" value="Unassembled WGS sequence"/>
</dbReference>
<dbReference type="AlphaFoldDB" id="A0A9P1CRS4"/>
<organism evidence="1">
    <name type="scientific">Cladocopium goreaui</name>
    <dbReference type="NCBI Taxonomy" id="2562237"/>
    <lineage>
        <taxon>Eukaryota</taxon>
        <taxon>Sar</taxon>
        <taxon>Alveolata</taxon>
        <taxon>Dinophyceae</taxon>
        <taxon>Suessiales</taxon>
        <taxon>Symbiodiniaceae</taxon>
        <taxon>Cladocopium</taxon>
    </lineage>
</organism>
<dbReference type="EMBL" id="CAMXCT030002223">
    <property type="protein sequence ID" value="CAL4783876.1"/>
    <property type="molecule type" value="Genomic_DNA"/>
</dbReference>
<proteinExistence type="predicted"/>
<name>A0A9P1CRS4_9DINO</name>
<evidence type="ECO:0000313" key="1">
    <source>
        <dbReference type="EMBL" id="CAI3996564.1"/>
    </source>
</evidence>
<dbReference type="OrthoDB" id="421505at2759"/>
<dbReference type="EMBL" id="CAMXCT020002223">
    <property type="protein sequence ID" value="CAL1149939.1"/>
    <property type="molecule type" value="Genomic_DNA"/>
</dbReference>
<reference evidence="1" key="1">
    <citation type="submission" date="2022-10" db="EMBL/GenBank/DDBJ databases">
        <authorList>
            <person name="Chen Y."/>
            <person name="Dougan E. K."/>
            <person name="Chan C."/>
            <person name="Rhodes N."/>
            <person name="Thang M."/>
        </authorList>
    </citation>
    <scope>NUCLEOTIDE SEQUENCE</scope>
</reference>
<evidence type="ECO:0000313" key="2">
    <source>
        <dbReference type="EMBL" id="CAL4783876.1"/>
    </source>
</evidence>
<accession>A0A9P1CRS4</accession>
<gene>
    <name evidence="1" type="ORF">C1SCF055_LOCUS23031</name>
</gene>
<comment type="caution">
    <text evidence="1">The sequence shown here is derived from an EMBL/GenBank/DDBJ whole genome shotgun (WGS) entry which is preliminary data.</text>
</comment>
<dbReference type="EMBL" id="CAMXCT010002223">
    <property type="protein sequence ID" value="CAI3996564.1"/>
    <property type="molecule type" value="Genomic_DNA"/>
</dbReference>
<sequence>MPCCGISAWLSASMRGSGQDAEPLKEAVEEPIAVSCTTPSFQMPLEWHPAVALKLQQHAAQQAAKTAQWAEVIGYSTPSTVDVGGASLRLRLDTPGVPGMDRAGSLALGIRRGEGDAWLPAIAGMPGHHKDREGHPRHGLLEVMVIARPTVRGNVTFLHEEVLRKWTPVSQQVQLLLLWRLGDFHIDDGSGPWLRDRILITASEAEDQALPLPEAPGRQGLDGLLQGSGLVAVRKVEGPPADEWELTRRGQLHREAKLEEHQMRQKMQRVPFSGELAVEALAGPDHATFILVELNRTQDSEILQVFLQQDLLTRCLHHILTPGPPGSVMLNTVCALCLEVIRGPQNASIQAARDKLHWAHYCAVLSKGLLCSANLGGSKFYIRIVNLVNRGVSSSWVRWLEESSVRPYAAFWRKAAVCRDWCVKRCICSTGASPVSNSNEFNKMGVSRKRCAPNHRFLHRKHHKTPIIWMILGSP</sequence>
<keyword evidence="3" id="KW-1185">Reference proteome</keyword>